<gene>
    <name evidence="1" type="ORF">POM88_015697</name>
</gene>
<proteinExistence type="predicted"/>
<keyword evidence="2" id="KW-1185">Reference proteome</keyword>
<evidence type="ECO:0000313" key="2">
    <source>
        <dbReference type="Proteomes" id="UP001237642"/>
    </source>
</evidence>
<organism evidence="1 2">
    <name type="scientific">Heracleum sosnowskyi</name>
    <dbReference type="NCBI Taxonomy" id="360622"/>
    <lineage>
        <taxon>Eukaryota</taxon>
        <taxon>Viridiplantae</taxon>
        <taxon>Streptophyta</taxon>
        <taxon>Embryophyta</taxon>
        <taxon>Tracheophyta</taxon>
        <taxon>Spermatophyta</taxon>
        <taxon>Magnoliopsida</taxon>
        <taxon>eudicotyledons</taxon>
        <taxon>Gunneridae</taxon>
        <taxon>Pentapetalae</taxon>
        <taxon>asterids</taxon>
        <taxon>campanulids</taxon>
        <taxon>Apiales</taxon>
        <taxon>Apiaceae</taxon>
        <taxon>Apioideae</taxon>
        <taxon>apioid superclade</taxon>
        <taxon>Tordylieae</taxon>
        <taxon>Tordyliinae</taxon>
        <taxon>Heracleum</taxon>
    </lineage>
</organism>
<name>A0AAD8IKC3_9APIA</name>
<dbReference type="AlphaFoldDB" id="A0AAD8IKC3"/>
<sequence length="273" mass="29693">MNFLHGIPTNMEPKQLAGLHQTANSFGGMMQGNQSSFMPMTQQARAQIQNDTNCNFASNLPLSSGKPVLSNGITNGVLGRSGIIDNVQGPAYNQVSQFSVSRSAEFLGNGFAVGDNSGISPISSKGVLQEEASMEMKGSRGEAATYDIFNDLHQHKSPDWNSRNTGLTFDPSQHVNMRGNLDTSPSFLVQQGFLADRNMPVIGQQPNVHHTENSFQVKAETFPETSYYQNTLLPGHFDQEDLMSALLKQQQEGSGGVQTDFGFDGYSLDHLPT</sequence>
<protein>
    <submittedName>
        <fullName evidence="1">Uncharacterized protein</fullName>
    </submittedName>
</protein>
<dbReference type="EMBL" id="JAUIZM010000004">
    <property type="protein sequence ID" value="KAK1387519.1"/>
    <property type="molecule type" value="Genomic_DNA"/>
</dbReference>
<dbReference type="Proteomes" id="UP001237642">
    <property type="component" value="Unassembled WGS sequence"/>
</dbReference>
<comment type="caution">
    <text evidence="1">The sequence shown here is derived from an EMBL/GenBank/DDBJ whole genome shotgun (WGS) entry which is preliminary data.</text>
</comment>
<accession>A0AAD8IKC3</accession>
<reference evidence="1" key="1">
    <citation type="submission" date="2023-02" db="EMBL/GenBank/DDBJ databases">
        <title>Genome of toxic invasive species Heracleum sosnowskyi carries increased number of genes despite the absence of recent whole-genome duplications.</title>
        <authorList>
            <person name="Schelkunov M."/>
            <person name="Shtratnikova V."/>
            <person name="Makarenko M."/>
            <person name="Klepikova A."/>
            <person name="Omelchenko D."/>
            <person name="Novikova G."/>
            <person name="Obukhova E."/>
            <person name="Bogdanov V."/>
            <person name="Penin A."/>
            <person name="Logacheva M."/>
        </authorList>
    </citation>
    <scope>NUCLEOTIDE SEQUENCE</scope>
    <source>
        <strain evidence="1">Hsosn_3</strain>
        <tissue evidence="1">Leaf</tissue>
    </source>
</reference>
<reference evidence="1" key="2">
    <citation type="submission" date="2023-05" db="EMBL/GenBank/DDBJ databases">
        <authorList>
            <person name="Schelkunov M.I."/>
        </authorList>
    </citation>
    <scope>NUCLEOTIDE SEQUENCE</scope>
    <source>
        <strain evidence="1">Hsosn_3</strain>
        <tissue evidence="1">Leaf</tissue>
    </source>
</reference>
<evidence type="ECO:0000313" key="1">
    <source>
        <dbReference type="EMBL" id="KAK1387519.1"/>
    </source>
</evidence>